<dbReference type="GO" id="GO:1990961">
    <property type="term" value="P:xenobiotic detoxification by transmembrane export across the plasma membrane"/>
    <property type="evidence" value="ECO:0007669"/>
    <property type="project" value="InterPro"/>
</dbReference>
<keyword evidence="4" id="KW-1003">Cell membrane</keyword>
<keyword evidence="11" id="KW-1185">Reference proteome</keyword>
<feature type="transmembrane region" description="Helical" evidence="8">
    <location>
        <begin position="131"/>
        <end position="153"/>
    </location>
</feature>
<evidence type="ECO:0000256" key="4">
    <source>
        <dbReference type="ARBA" id="ARBA00022475"/>
    </source>
</evidence>
<feature type="transmembrane region" description="Helical" evidence="8">
    <location>
        <begin position="345"/>
        <end position="363"/>
    </location>
</feature>
<dbReference type="NCBIfam" id="NF008314">
    <property type="entry name" value="PRK11102.1"/>
    <property type="match status" value="1"/>
</dbReference>
<feature type="transmembrane region" description="Helical" evidence="8">
    <location>
        <begin position="43"/>
        <end position="61"/>
    </location>
</feature>
<keyword evidence="8" id="KW-0997">Cell inner membrane</keyword>
<dbReference type="PANTHER" id="PTHR23502">
    <property type="entry name" value="MAJOR FACILITATOR SUPERFAMILY"/>
    <property type="match status" value="1"/>
</dbReference>
<dbReference type="SUPFAM" id="SSF103473">
    <property type="entry name" value="MFS general substrate transporter"/>
    <property type="match status" value="1"/>
</dbReference>
<dbReference type="InterPro" id="IPR005829">
    <property type="entry name" value="Sugar_transporter_CS"/>
</dbReference>
<dbReference type="NCBIfam" id="TIGR00710">
    <property type="entry name" value="efflux_Bcr_CflA"/>
    <property type="match status" value="1"/>
</dbReference>
<name>A0A1H2TYB8_THIRO</name>
<dbReference type="InterPro" id="IPR004812">
    <property type="entry name" value="Efflux_drug-R_Bcr/CmlA"/>
</dbReference>
<keyword evidence="7 8" id="KW-0472">Membrane</keyword>
<evidence type="ECO:0000256" key="6">
    <source>
        <dbReference type="ARBA" id="ARBA00022989"/>
    </source>
</evidence>
<dbReference type="InterPro" id="IPR011701">
    <property type="entry name" value="MFS"/>
</dbReference>
<comment type="similarity">
    <text evidence="2 8">Belongs to the major facilitator superfamily. Bcr/CmlA family.</text>
</comment>
<feature type="transmembrane region" description="Helical" evidence="8">
    <location>
        <begin position="159"/>
        <end position="181"/>
    </location>
</feature>
<evidence type="ECO:0000313" key="11">
    <source>
        <dbReference type="Proteomes" id="UP000198816"/>
    </source>
</evidence>
<dbReference type="EMBL" id="FNNZ01000004">
    <property type="protein sequence ID" value="SDW48750.1"/>
    <property type="molecule type" value="Genomic_DNA"/>
</dbReference>
<keyword evidence="3 8" id="KW-0813">Transport</keyword>
<dbReference type="PROSITE" id="PS00216">
    <property type="entry name" value="SUGAR_TRANSPORT_1"/>
    <property type="match status" value="1"/>
</dbReference>
<comment type="subcellular location">
    <subcellularLocation>
        <location evidence="8">Cell inner membrane</location>
        <topology evidence="8">Multi-pass membrane protein</topology>
    </subcellularLocation>
    <subcellularLocation>
        <location evidence="1">Cell membrane</location>
        <topology evidence="1">Multi-pass membrane protein</topology>
    </subcellularLocation>
</comment>
<dbReference type="Proteomes" id="UP000198816">
    <property type="component" value="Unassembled WGS sequence"/>
</dbReference>
<dbReference type="GO" id="GO:0005886">
    <property type="term" value="C:plasma membrane"/>
    <property type="evidence" value="ECO:0007669"/>
    <property type="project" value="UniProtKB-SubCell"/>
</dbReference>
<dbReference type="GO" id="GO:0042910">
    <property type="term" value="F:xenobiotic transmembrane transporter activity"/>
    <property type="evidence" value="ECO:0007669"/>
    <property type="project" value="InterPro"/>
</dbReference>
<dbReference type="STRING" id="1058.SAMN05421783_104225"/>
<evidence type="ECO:0000256" key="1">
    <source>
        <dbReference type="ARBA" id="ARBA00004651"/>
    </source>
</evidence>
<dbReference type="PROSITE" id="PS50850">
    <property type="entry name" value="MFS"/>
    <property type="match status" value="1"/>
</dbReference>
<dbReference type="Pfam" id="PF07690">
    <property type="entry name" value="MFS_1"/>
    <property type="match status" value="1"/>
</dbReference>
<dbReference type="AlphaFoldDB" id="A0A1H2TYB8"/>
<dbReference type="RefSeq" id="WP_093029428.1">
    <property type="nucleotide sequence ID" value="NZ_FNNZ01000004.1"/>
</dbReference>
<feature type="transmembrane region" description="Helical" evidence="8">
    <location>
        <begin position="98"/>
        <end position="119"/>
    </location>
</feature>
<evidence type="ECO:0000256" key="8">
    <source>
        <dbReference type="RuleBase" id="RU365088"/>
    </source>
</evidence>
<dbReference type="PANTHER" id="PTHR23502:SF132">
    <property type="entry name" value="POLYAMINE TRANSPORTER 2-RELATED"/>
    <property type="match status" value="1"/>
</dbReference>
<keyword evidence="5 8" id="KW-0812">Transmembrane</keyword>
<dbReference type="CDD" id="cd17320">
    <property type="entry name" value="MFS_MdfA_MDR_like"/>
    <property type="match status" value="1"/>
</dbReference>
<feature type="transmembrane region" description="Helical" evidence="8">
    <location>
        <begin position="243"/>
        <end position="265"/>
    </location>
</feature>
<evidence type="ECO:0000256" key="7">
    <source>
        <dbReference type="ARBA" id="ARBA00023136"/>
    </source>
</evidence>
<reference evidence="11" key="1">
    <citation type="submission" date="2016-10" db="EMBL/GenBank/DDBJ databases">
        <authorList>
            <person name="Varghese N."/>
            <person name="Submissions S."/>
        </authorList>
    </citation>
    <scope>NUCLEOTIDE SEQUENCE [LARGE SCALE GENOMIC DNA]</scope>
    <source>
        <strain evidence="11">DSM 217</strain>
    </source>
</reference>
<feature type="transmembrane region" description="Helical" evidence="8">
    <location>
        <begin position="369"/>
        <end position="387"/>
    </location>
</feature>
<organism evidence="10 11">
    <name type="scientific">Thiocapsa roseopersicina</name>
    <dbReference type="NCBI Taxonomy" id="1058"/>
    <lineage>
        <taxon>Bacteria</taxon>
        <taxon>Pseudomonadati</taxon>
        <taxon>Pseudomonadota</taxon>
        <taxon>Gammaproteobacteria</taxon>
        <taxon>Chromatiales</taxon>
        <taxon>Chromatiaceae</taxon>
        <taxon>Thiocapsa</taxon>
    </lineage>
</organism>
<proteinExistence type="inferred from homology"/>
<evidence type="ECO:0000256" key="3">
    <source>
        <dbReference type="ARBA" id="ARBA00022448"/>
    </source>
</evidence>
<feature type="transmembrane region" description="Helical" evidence="8">
    <location>
        <begin position="277"/>
        <end position="298"/>
    </location>
</feature>
<sequence length="399" mass="41830">MQIRLSTLLTLGLLSGLTPFAIDMYLPSLPAIAQDLDSTIELAQLSVTAYLGVFALAQLVLGPASDVLGRRATIGGGLALFCLGALMCVLAERMETLLLGRAVQGLGGAAVAVTVPALVRDLFERDHYARVMSLVMLTTALAPLLAPSIGGAIVSYLEWHWVFGALLVLGLTASGLFFRLIPETLPHADRHPPELARVLRNYLTLLRHRVGLGYLLTGAFSFGGMMTYIVTSPFVYIELHGVPVGWFGAFFGANVALAMVVTSQNARLVVRLGAERLLRLGLGVQVVSAVILLGLAIWGTPPLWAIVGATLLYLGMAGVVLGNSMAGFMAHFARMAGTASAFSGASRFGLGAVMGSLVSLMHTGDATPMLFGMAICGLAAGASYWLLCCPPRQATTGSG</sequence>
<dbReference type="Gene3D" id="1.20.1720.10">
    <property type="entry name" value="Multidrug resistance protein D"/>
    <property type="match status" value="1"/>
</dbReference>
<dbReference type="OrthoDB" id="9812221at2"/>
<accession>A0A1H2TYB8</accession>
<protein>
    <recommendedName>
        <fullName evidence="8">Bcr/CflA family efflux transporter</fullName>
    </recommendedName>
</protein>
<comment type="caution">
    <text evidence="8">Lacks conserved residue(s) required for the propagation of feature annotation.</text>
</comment>
<gene>
    <name evidence="10" type="ORF">SAMN05421783_104225</name>
</gene>
<dbReference type="InterPro" id="IPR020846">
    <property type="entry name" value="MFS_dom"/>
</dbReference>
<evidence type="ECO:0000256" key="5">
    <source>
        <dbReference type="ARBA" id="ARBA00022692"/>
    </source>
</evidence>
<evidence type="ECO:0000259" key="9">
    <source>
        <dbReference type="PROSITE" id="PS50850"/>
    </source>
</evidence>
<evidence type="ECO:0000313" key="10">
    <source>
        <dbReference type="EMBL" id="SDW48750.1"/>
    </source>
</evidence>
<keyword evidence="6 8" id="KW-1133">Transmembrane helix</keyword>
<feature type="transmembrane region" description="Helical" evidence="8">
    <location>
        <begin position="210"/>
        <end position="231"/>
    </location>
</feature>
<feature type="transmembrane region" description="Helical" evidence="8">
    <location>
        <begin position="304"/>
        <end position="333"/>
    </location>
</feature>
<feature type="domain" description="Major facilitator superfamily (MFS) profile" evidence="9">
    <location>
        <begin position="4"/>
        <end position="393"/>
    </location>
</feature>
<feature type="transmembrane region" description="Helical" evidence="8">
    <location>
        <begin position="73"/>
        <end position="92"/>
    </location>
</feature>
<dbReference type="InterPro" id="IPR036259">
    <property type="entry name" value="MFS_trans_sf"/>
</dbReference>
<dbReference type="GO" id="GO:0015385">
    <property type="term" value="F:sodium:proton antiporter activity"/>
    <property type="evidence" value="ECO:0007669"/>
    <property type="project" value="TreeGrafter"/>
</dbReference>
<evidence type="ECO:0000256" key="2">
    <source>
        <dbReference type="ARBA" id="ARBA00006236"/>
    </source>
</evidence>